<accession>A0A2W7TPJ2</accession>
<protein>
    <submittedName>
        <fullName evidence="2">Uncharacterized protein</fullName>
    </submittedName>
</protein>
<evidence type="ECO:0000256" key="1">
    <source>
        <dbReference type="SAM" id="Phobius"/>
    </source>
</evidence>
<name>A0A2W7TPJ2_9FLAO</name>
<keyword evidence="1" id="KW-1133">Transmembrane helix</keyword>
<keyword evidence="3" id="KW-1185">Reference proteome</keyword>
<dbReference type="Proteomes" id="UP000249177">
    <property type="component" value="Unassembled WGS sequence"/>
</dbReference>
<keyword evidence="1" id="KW-0472">Membrane</keyword>
<dbReference type="EMBL" id="QKXH01000012">
    <property type="protein sequence ID" value="PZX92171.1"/>
    <property type="molecule type" value="Genomic_DNA"/>
</dbReference>
<sequence length="151" mass="17015">MATFFFLSYLFKYFRGLLVFLNSSQTKKMSRIFKIVKKSNNKIQFLILVMFVLFTSSTVFAQKSDFSISSNEVAINQNGSSDDTAPVRVSTSESSSNMNFILWFMGTKEDVNGTISKDSSYSKKSVITSGREPNHLLVKTLLKKAINIKSC</sequence>
<dbReference type="AlphaFoldDB" id="A0A2W7TPJ2"/>
<evidence type="ECO:0000313" key="3">
    <source>
        <dbReference type="Proteomes" id="UP000249177"/>
    </source>
</evidence>
<keyword evidence="1" id="KW-0812">Transmembrane</keyword>
<evidence type="ECO:0000313" key="2">
    <source>
        <dbReference type="EMBL" id="PZX92171.1"/>
    </source>
</evidence>
<proteinExistence type="predicted"/>
<gene>
    <name evidence="2" type="ORF">DOS84_16640</name>
</gene>
<feature type="transmembrane region" description="Helical" evidence="1">
    <location>
        <begin position="43"/>
        <end position="61"/>
    </location>
</feature>
<feature type="transmembrane region" description="Helical" evidence="1">
    <location>
        <begin position="6"/>
        <end position="22"/>
    </location>
</feature>
<comment type="caution">
    <text evidence="2">The sequence shown here is derived from an EMBL/GenBank/DDBJ whole genome shotgun (WGS) entry which is preliminary data.</text>
</comment>
<organism evidence="2 3">
    <name type="scientific">Flavobacterium aquariorum</name>
    <dbReference type="NCBI Taxonomy" id="2217670"/>
    <lineage>
        <taxon>Bacteria</taxon>
        <taxon>Pseudomonadati</taxon>
        <taxon>Bacteroidota</taxon>
        <taxon>Flavobacteriia</taxon>
        <taxon>Flavobacteriales</taxon>
        <taxon>Flavobacteriaceae</taxon>
        <taxon>Flavobacterium</taxon>
    </lineage>
</organism>
<reference evidence="2 3" key="1">
    <citation type="submission" date="2018-06" db="EMBL/GenBank/DDBJ databases">
        <title>Flavobacterium sp IMCC34762, genome.</title>
        <authorList>
            <person name="Joung Y."/>
            <person name="Cho J."/>
            <person name="Song J."/>
        </authorList>
    </citation>
    <scope>NUCLEOTIDE SEQUENCE [LARGE SCALE GENOMIC DNA]</scope>
    <source>
        <strain evidence="2 3">IMCC34762</strain>
    </source>
</reference>